<dbReference type="EC" id="3.6.1.66" evidence="10"/>
<evidence type="ECO:0000256" key="9">
    <source>
        <dbReference type="ARBA" id="ARBA00052017"/>
    </source>
</evidence>
<evidence type="ECO:0000256" key="8">
    <source>
        <dbReference type="ARBA" id="ARBA00051875"/>
    </source>
</evidence>
<dbReference type="SUPFAM" id="SSF52972">
    <property type="entry name" value="ITPase-like"/>
    <property type="match status" value="1"/>
</dbReference>
<proteinExistence type="inferred from homology"/>
<dbReference type="GO" id="GO:0009146">
    <property type="term" value="P:purine nucleoside triphosphate catabolic process"/>
    <property type="evidence" value="ECO:0007669"/>
    <property type="project" value="UniProtKB-UniRule"/>
</dbReference>
<evidence type="ECO:0000256" key="2">
    <source>
        <dbReference type="ARBA" id="ARBA00011738"/>
    </source>
</evidence>
<dbReference type="FunFam" id="3.90.950.10:FF:000001">
    <property type="entry name" value="dITP/XTP pyrophosphatase"/>
    <property type="match status" value="1"/>
</dbReference>
<feature type="binding site" evidence="10">
    <location>
        <begin position="182"/>
        <end position="183"/>
    </location>
    <ligand>
        <name>substrate</name>
    </ligand>
</feature>
<feature type="binding site" evidence="10">
    <location>
        <position position="43"/>
    </location>
    <ligand>
        <name>Mg(2+)</name>
        <dbReference type="ChEBI" id="CHEBI:18420"/>
    </ligand>
</feature>
<evidence type="ECO:0000256" key="6">
    <source>
        <dbReference type="ARBA" id="ARBA00022842"/>
    </source>
</evidence>
<dbReference type="EMBL" id="MHQI01000064">
    <property type="protein sequence ID" value="OGZ98469.1"/>
    <property type="molecule type" value="Genomic_DNA"/>
</dbReference>
<comment type="caution">
    <text evidence="12">The sequence shown here is derived from an EMBL/GenBank/DDBJ whole genome shotgun (WGS) entry which is preliminary data.</text>
</comment>
<feature type="binding site" evidence="10">
    <location>
        <begin position="154"/>
        <end position="157"/>
    </location>
    <ligand>
        <name>substrate</name>
    </ligand>
</feature>
<sequence length="200" mass="22270">MRKLLIATRNKGKFREIVVKLKGLSFEFLSLSDTNLSPDFEVEEPATTFEGNSIIKAMTIGHKTGLLTLAEDSGLEVDALGGRPGVYSARYAPGTDEDRNRKLLGELQNVLNGQRGAQYRIVAALYDPQCGKIRTCDGIYRGTIIREPRGTNGFGYDSIFYNETLGKTNAEMSLEEKNSVSHRGKALEKAREILEREFFV</sequence>
<feature type="binding site" evidence="10">
    <location>
        <position position="177"/>
    </location>
    <ligand>
        <name>substrate</name>
    </ligand>
</feature>
<evidence type="ECO:0000313" key="12">
    <source>
        <dbReference type="EMBL" id="OGZ98469.1"/>
    </source>
</evidence>
<dbReference type="GO" id="GO:0036222">
    <property type="term" value="F:XTP diphosphatase activity"/>
    <property type="evidence" value="ECO:0007669"/>
    <property type="project" value="UniProtKB-UniRule"/>
</dbReference>
<dbReference type="AlphaFoldDB" id="A0A1G2KGA2"/>
<dbReference type="Gene3D" id="3.90.950.10">
    <property type="match status" value="1"/>
</dbReference>
<dbReference type="InterPro" id="IPR029001">
    <property type="entry name" value="ITPase-like_fam"/>
</dbReference>
<evidence type="ECO:0000313" key="13">
    <source>
        <dbReference type="Proteomes" id="UP000179023"/>
    </source>
</evidence>
<comment type="catalytic activity">
    <reaction evidence="9 10">
        <text>XTP + H2O = XMP + diphosphate + H(+)</text>
        <dbReference type="Rhea" id="RHEA:28610"/>
        <dbReference type="ChEBI" id="CHEBI:15377"/>
        <dbReference type="ChEBI" id="CHEBI:15378"/>
        <dbReference type="ChEBI" id="CHEBI:33019"/>
        <dbReference type="ChEBI" id="CHEBI:57464"/>
        <dbReference type="ChEBI" id="CHEBI:61314"/>
        <dbReference type="EC" id="3.6.1.66"/>
    </reaction>
</comment>
<comment type="catalytic activity">
    <reaction evidence="8 10">
        <text>dITP + H2O = dIMP + diphosphate + H(+)</text>
        <dbReference type="Rhea" id="RHEA:28342"/>
        <dbReference type="ChEBI" id="CHEBI:15377"/>
        <dbReference type="ChEBI" id="CHEBI:15378"/>
        <dbReference type="ChEBI" id="CHEBI:33019"/>
        <dbReference type="ChEBI" id="CHEBI:61194"/>
        <dbReference type="ChEBI" id="CHEBI:61382"/>
        <dbReference type="EC" id="3.6.1.66"/>
    </reaction>
</comment>
<dbReference type="Proteomes" id="UP000179023">
    <property type="component" value="Unassembled WGS sequence"/>
</dbReference>
<keyword evidence="5 10" id="KW-0378">Hydrolase</keyword>
<comment type="similarity">
    <text evidence="1 10 11">Belongs to the HAM1 NTPase family.</text>
</comment>
<accession>A0A1G2KGA2</accession>
<evidence type="ECO:0000256" key="11">
    <source>
        <dbReference type="RuleBase" id="RU003781"/>
    </source>
</evidence>
<keyword evidence="3 10" id="KW-0479">Metal-binding</keyword>
<keyword evidence="6 10" id="KW-0460">Magnesium</keyword>
<keyword evidence="7 10" id="KW-0546">Nucleotide metabolism</keyword>
<dbReference type="HAMAP" id="MF_01405">
    <property type="entry name" value="Non_canon_purine_NTPase"/>
    <property type="match status" value="1"/>
</dbReference>
<dbReference type="GO" id="GO:0005829">
    <property type="term" value="C:cytosol"/>
    <property type="evidence" value="ECO:0007669"/>
    <property type="project" value="TreeGrafter"/>
</dbReference>
<dbReference type="GO" id="GO:0046872">
    <property type="term" value="F:metal ion binding"/>
    <property type="evidence" value="ECO:0007669"/>
    <property type="project" value="UniProtKB-KW"/>
</dbReference>
<feature type="binding site" evidence="10">
    <location>
        <position position="72"/>
    </location>
    <ligand>
        <name>Mg(2+)</name>
        <dbReference type="ChEBI" id="CHEBI:18420"/>
    </ligand>
</feature>
<name>A0A1G2KGA2_9BACT</name>
<dbReference type="STRING" id="1802270.A3C07_02560"/>
<keyword evidence="4 10" id="KW-0547">Nucleotide-binding</keyword>
<evidence type="ECO:0000256" key="10">
    <source>
        <dbReference type="HAMAP-Rule" id="MF_01405"/>
    </source>
</evidence>
<dbReference type="GO" id="GO:0035870">
    <property type="term" value="F:dITP diphosphatase activity"/>
    <property type="evidence" value="ECO:0007669"/>
    <property type="project" value="UniProtKB-UniRule"/>
</dbReference>
<dbReference type="InterPro" id="IPR002637">
    <property type="entry name" value="RdgB/HAM1"/>
</dbReference>
<dbReference type="GO" id="GO:0000166">
    <property type="term" value="F:nucleotide binding"/>
    <property type="evidence" value="ECO:0007669"/>
    <property type="project" value="UniProtKB-KW"/>
</dbReference>
<evidence type="ECO:0000256" key="4">
    <source>
        <dbReference type="ARBA" id="ARBA00022741"/>
    </source>
</evidence>
<dbReference type="PANTHER" id="PTHR11067:SF9">
    <property type="entry name" value="INOSINE TRIPHOSPHATE PYROPHOSPHATASE"/>
    <property type="match status" value="1"/>
</dbReference>
<dbReference type="GO" id="GO:0009117">
    <property type="term" value="P:nucleotide metabolic process"/>
    <property type="evidence" value="ECO:0007669"/>
    <property type="project" value="UniProtKB-KW"/>
</dbReference>
<dbReference type="CDD" id="cd00515">
    <property type="entry name" value="HAM1"/>
    <property type="match status" value="1"/>
</dbReference>
<evidence type="ECO:0000256" key="3">
    <source>
        <dbReference type="ARBA" id="ARBA00022723"/>
    </source>
</evidence>
<dbReference type="GO" id="GO:0036220">
    <property type="term" value="F:ITP diphosphatase activity"/>
    <property type="evidence" value="ECO:0007669"/>
    <property type="project" value="UniProtKB-UniRule"/>
</dbReference>
<evidence type="ECO:0000256" key="5">
    <source>
        <dbReference type="ARBA" id="ARBA00022801"/>
    </source>
</evidence>
<feature type="binding site" evidence="10">
    <location>
        <begin position="8"/>
        <end position="13"/>
    </location>
    <ligand>
        <name>substrate</name>
    </ligand>
</feature>
<dbReference type="Pfam" id="PF01725">
    <property type="entry name" value="Ham1p_like"/>
    <property type="match status" value="1"/>
</dbReference>
<protein>
    <recommendedName>
        <fullName evidence="10">dITP/XTP pyrophosphatase</fullName>
        <ecNumber evidence="10">3.6.1.66</ecNumber>
    </recommendedName>
    <alternativeName>
        <fullName evidence="10">Non-canonical purine NTP pyrophosphatase</fullName>
    </alternativeName>
    <alternativeName>
        <fullName evidence="10">Non-standard purine NTP pyrophosphatase</fullName>
    </alternativeName>
    <alternativeName>
        <fullName evidence="10">Nucleoside-triphosphate diphosphatase</fullName>
    </alternativeName>
    <alternativeName>
        <fullName evidence="10">Nucleoside-triphosphate pyrophosphatase</fullName>
        <shortName evidence="10">NTPase</shortName>
    </alternativeName>
</protein>
<reference evidence="12 13" key="1">
    <citation type="journal article" date="2016" name="Nat. Commun.">
        <title>Thousands of microbial genomes shed light on interconnected biogeochemical processes in an aquifer system.</title>
        <authorList>
            <person name="Anantharaman K."/>
            <person name="Brown C.T."/>
            <person name="Hug L.A."/>
            <person name="Sharon I."/>
            <person name="Castelle C.J."/>
            <person name="Probst A.J."/>
            <person name="Thomas B.C."/>
            <person name="Singh A."/>
            <person name="Wilkins M.J."/>
            <person name="Karaoz U."/>
            <person name="Brodie E.L."/>
            <person name="Williams K.H."/>
            <person name="Hubbard S.S."/>
            <person name="Banfield J.F."/>
        </authorList>
    </citation>
    <scope>NUCLEOTIDE SEQUENCE [LARGE SCALE GENOMIC DNA]</scope>
</reference>
<feature type="binding site" evidence="10">
    <location>
        <position position="73"/>
    </location>
    <ligand>
        <name>substrate</name>
    </ligand>
</feature>
<comment type="catalytic activity">
    <reaction evidence="10">
        <text>ITP + H2O = IMP + diphosphate + H(+)</text>
        <dbReference type="Rhea" id="RHEA:29399"/>
        <dbReference type="ChEBI" id="CHEBI:15377"/>
        <dbReference type="ChEBI" id="CHEBI:15378"/>
        <dbReference type="ChEBI" id="CHEBI:33019"/>
        <dbReference type="ChEBI" id="CHEBI:58053"/>
        <dbReference type="ChEBI" id="CHEBI:61402"/>
        <dbReference type="EC" id="3.6.1.66"/>
    </reaction>
</comment>
<feature type="active site" description="Proton acceptor" evidence="10">
    <location>
        <position position="72"/>
    </location>
</feature>
<evidence type="ECO:0000256" key="7">
    <source>
        <dbReference type="ARBA" id="ARBA00023080"/>
    </source>
</evidence>
<comment type="function">
    <text evidence="10">Pyrophosphatase that catalyzes the hydrolysis of nucleoside triphosphates to their monophosphate derivatives, with a high preference for the non-canonical purine nucleotides XTP (xanthosine triphosphate), dITP (deoxyinosine triphosphate) and ITP. Seems to function as a house-cleaning enzyme that removes non-canonical purine nucleotides from the nucleotide pool, thus preventing their incorporation into DNA/RNA and avoiding chromosomal lesions.</text>
</comment>
<gene>
    <name evidence="12" type="ORF">A3C07_02560</name>
</gene>
<comment type="cofactor">
    <cofactor evidence="10">
        <name>Mg(2+)</name>
        <dbReference type="ChEBI" id="CHEBI:18420"/>
    </cofactor>
    <text evidence="10">Binds 1 Mg(2+) ion per subunit.</text>
</comment>
<dbReference type="PANTHER" id="PTHR11067">
    <property type="entry name" value="INOSINE TRIPHOSPHATE PYROPHOSPHATASE/HAM1 PROTEIN"/>
    <property type="match status" value="1"/>
</dbReference>
<comment type="subunit">
    <text evidence="2 10">Homodimer.</text>
</comment>
<dbReference type="InterPro" id="IPR020922">
    <property type="entry name" value="dITP/XTP_pyrophosphatase"/>
</dbReference>
<dbReference type="NCBIfam" id="TIGR00042">
    <property type="entry name" value="RdgB/HAM1 family non-canonical purine NTP pyrophosphatase"/>
    <property type="match status" value="1"/>
</dbReference>
<dbReference type="GO" id="GO:0017111">
    <property type="term" value="F:ribonucleoside triphosphate phosphatase activity"/>
    <property type="evidence" value="ECO:0007669"/>
    <property type="project" value="InterPro"/>
</dbReference>
<organism evidence="12 13">
    <name type="scientific">Candidatus Sungbacteria bacterium RIFCSPHIGHO2_02_FULL_47_11</name>
    <dbReference type="NCBI Taxonomy" id="1802270"/>
    <lineage>
        <taxon>Bacteria</taxon>
        <taxon>Candidatus Sungiibacteriota</taxon>
    </lineage>
</organism>
<evidence type="ECO:0000256" key="1">
    <source>
        <dbReference type="ARBA" id="ARBA00008023"/>
    </source>
</evidence>